<feature type="signal peptide" evidence="2">
    <location>
        <begin position="1"/>
        <end position="28"/>
    </location>
</feature>
<gene>
    <name evidence="3" type="ORF">Poly51_45270</name>
</gene>
<feature type="compositionally biased region" description="Low complexity" evidence="1">
    <location>
        <begin position="226"/>
        <end position="239"/>
    </location>
</feature>
<sequence length="458" mass="49057" precursor="true">MIKQTVYMMMLAACAIGWVAGQSSRCHADDLATCLHRAAKETVVYCKANDIGSLGVLKFLVVKDGRSFSDSVGTINTLLARRFEVALVMANDPVDPITLIDDASATASTIDGADHMSAGGRTKLLAADYPTMWGNQSVRPDALVTGIAEVSSDLRRLTLSLLIFAKNSDDLESIGSDHVAAVTTNLISELGESFSTRGAFDGGKVVTNNANVPPDDLPTDVDPNDADSASATALASATSIRKNDSSTHPALDPSSPVRMQILYDSVPVAIDVRDGLAMIPEPNAGQRVEINFTKDTTSKRYKVALKVNGQNTLNKQQLPDAECRKWILVQPSETTTIRGFQVSDTEIERFRVLSRVESGQREIDYGSDVGTISITVFAEGKAPTLELDEDAREADLVESSTLPEQPSSSFGALKAKLLADANRGLVVDGDRMASAVRTLSFHADPTPIMSATVVYYKP</sequence>
<evidence type="ECO:0008006" key="5">
    <source>
        <dbReference type="Google" id="ProtNLM"/>
    </source>
</evidence>
<proteinExistence type="predicted"/>
<accession>A0A5C6ELZ3</accession>
<dbReference type="AlphaFoldDB" id="A0A5C6ELZ3"/>
<feature type="region of interest" description="Disordered" evidence="1">
    <location>
        <begin position="208"/>
        <end position="254"/>
    </location>
</feature>
<feature type="chain" id="PRO_5022814709" description="Secreted protein" evidence="2">
    <location>
        <begin position="29"/>
        <end position="458"/>
    </location>
</feature>
<dbReference type="RefSeq" id="WP_146460092.1">
    <property type="nucleotide sequence ID" value="NZ_SJPW01000006.1"/>
</dbReference>
<dbReference type="Proteomes" id="UP000318288">
    <property type="component" value="Unassembled WGS sequence"/>
</dbReference>
<keyword evidence="4" id="KW-1185">Reference proteome</keyword>
<evidence type="ECO:0000313" key="3">
    <source>
        <dbReference type="EMBL" id="TWU48626.1"/>
    </source>
</evidence>
<dbReference type="EMBL" id="SJPW01000006">
    <property type="protein sequence ID" value="TWU48626.1"/>
    <property type="molecule type" value="Genomic_DNA"/>
</dbReference>
<evidence type="ECO:0000313" key="4">
    <source>
        <dbReference type="Proteomes" id="UP000318288"/>
    </source>
</evidence>
<name>A0A5C6ELZ3_9BACT</name>
<reference evidence="3 4" key="1">
    <citation type="submission" date="2019-02" db="EMBL/GenBank/DDBJ databases">
        <title>Deep-cultivation of Planctomycetes and their phenomic and genomic characterization uncovers novel biology.</title>
        <authorList>
            <person name="Wiegand S."/>
            <person name="Jogler M."/>
            <person name="Boedeker C."/>
            <person name="Pinto D."/>
            <person name="Vollmers J."/>
            <person name="Rivas-Marin E."/>
            <person name="Kohn T."/>
            <person name="Peeters S.H."/>
            <person name="Heuer A."/>
            <person name="Rast P."/>
            <person name="Oberbeckmann S."/>
            <person name="Bunk B."/>
            <person name="Jeske O."/>
            <person name="Meyerdierks A."/>
            <person name="Storesund J.E."/>
            <person name="Kallscheuer N."/>
            <person name="Luecker S."/>
            <person name="Lage O.M."/>
            <person name="Pohl T."/>
            <person name="Merkel B.J."/>
            <person name="Hornburger P."/>
            <person name="Mueller R.-W."/>
            <person name="Bruemmer F."/>
            <person name="Labrenz M."/>
            <person name="Spormann A.M."/>
            <person name="Op Den Camp H."/>
            <person name="Overmann J."/>
            <person name="Amann R."/>
            <person name="Jetten M.S.M."/>
            <person name="Mascher T."/>
            <person name="Medema M.H."/>
            <person name="Devos D.P."/>
            <person name="Kaster A.-K."/>
            <person name="Ovreas L."/>
            <person name="Rohde M."/>
            <person name="Galperin M.Y."/>
            <person name="Jogler C."/>
        </authorList>
    </citation>
    <scope>NUCLEOTIDE SEQUENCE [LARGE SCALE GENOMIC DNA]</scope>
    <source>
        <strain evidence="3 4">Poly51</strain>
    </source>
</reference>
<dbReference type="OrthoDB" id="261964at2"/>
<comment type="caution">
    <text evidence="3">The sequence shown here is derived from an EMBL/GenBank/DDBJ whole genome shotgun (WGS) entry which is preliminary data.</text>
</comment>
<keyword evidence="2" id="KW-0732">Signal</keyword>
<organism evidence="3 4">
    <name type="scientific">Rubripirellula tenax</name>
    <dbReference type="NCBI Taxonomy" id="2528015"/>
    <lineage>
        <taxon>Bacteria</taxon>
        <taxon>Pseudomonadati</taxon>
        <taxon>Planctomycetota</taxon>
        <taxon>Planctomycetia</taxon>
        <taxon>Pirellulales</taxon>
        <taxon>Pirellulaceae</taxon>
        <taxon>Rubripirellula</taxon>
    </lineage>
</organism>
<evidence type="ECO:0000256" key="1">
    <source>
        <dbReference type="SAM" id="MobiDB-lite"/>
    </source>
</evidence>
<evidence type="ECO:0000256" key="2">
    <source>
        <dbReference type="SAM" id="SignalP"/>
    </source>
</evidence>
<protein>
    <recommendedName>
        <fullName evidence="5">Secreted protein</fullName>
    </recommendedName>
</protein>